<organism evidence="2 3">
    <name type="scientific">Sphaerobolus stellatus (strain SS14)</name>
    <dbReference type="NCBI Taxonomy" id="990650"/>
    <lineage>
        <taxon>Eukaryota</taxon>
        <taxon>Fungi</taxon>
        <taxon>Dikarya</taxon>
        <taxon>Basidiomycota</taxon>
        <taxon>Agaricomycotina</taxon>
        <taxon>Agaricomycetes</taxon>
        <taxon>Phallomycetidae</taxon>
        <taxon>Geastrales</taxon>
        <taxon>Sphaerobolaceae</taxon>
        <taxon>Sphaerobolus</taxon>
    </lineage>
</organism>
<dbReference type="Proteomes" id="UP000054279">
    <property type="component" value="Unassembled WGS sequence"/>
</dbReference>
<dbReference type="AlphaFoldDB" id="A0A0C9VVH5"/>
<dbReference type="HOGENOM" id="CLU_533369_0_0_1"/>
<dbReference type="OrthoDB" id="3034943at2759"/>
<name>A0A0C9VVH5_SPHS4</name>
<evidence type="ECO:0000313" key="2">
    <source>
        <dbReference type="EMBL" id="KIJ47074.1"/>
    </source>
</evidence>
<protein>
    <submittedName>
        <fullName evidence="2">Uncharacterized protein</fullName>
    </submittedName>
</protein>
<gene>
    <name evidence="2" type="ORF">M422DRAFT_249389</name>
</gene>
<sequence>MSSSSSINIEPGYYAGVGLVKLGSMVIKMMDYATTLKRMNDHISVLQKWKAQGSVSVGEEERGRILGILDEALELSQRVTSLPKYSKQLQNTAFGVVKSVQDLLEHIRFDPDSQGGNMLLIQVKVYMLPIIFGRIGQDDPIAADLAFFLREKLLQASYDSSSPSSPKTSLANVEVDTANIALMEILPVLAYTKLPRLLKWLPFEVLRIVEWILPLRQLTAVEQEYIWDLAERRDYFASTIMTSENLRPWEVALLSLCGNENRRYRKPVTKPTGLPTLILAMEKLMHPIRLEDQGWGSMILVLRSLAFISAYAWTSEFEITGQMLVVALAKLLSEDLYLRNVPAHYWATDTLRNIVSHHRHYLGLLRALHIENRITLVIRPSQSPFGSPNLTSIPLPDVDSPATTASLRPQRFSIRNVFRRNSIPDQDGSRHRRRASNSSTMSGASAREMLKADGYTQAAMERAEELERWLNDAEAQEHGPLPKVVSMAGPQSWGMLSTFLSMTPVTEENEV</sequence>
<keyword evidence="3" id="KW-1185">Reference proteome</keyword>
<accession>A0A0C9VVH5</accession>
<evidence type="ECO:0000256" key="1">
    <source>
        <dbReference type="SAM" id="MobiDB-lite"/>
    </source>
</evidence>
<reference evidence="2 3" key="1">
    <citation type="submission" date="2014-06" db="EMBL/GenBank/DDBJ databases">
        <title>Evolutionary Origins and Diversification of the Mycorrhizal Mutualists.</title>
        <authorList>
            <consortium name="DOE Joint Genome Institute"/>
            <consortium name="Mycorrhizal Genomics Consortium"/>
            <person name="Kohler A."/>
            <person name="Kuo A."/>
            <person name="Nagy L.G."/>
            <person name="Floudas D."/>
            <person name="Copeland A."/>
            <person name="Barry K.W."/>
            <person name="Cichocki N."/>
            <person name="Veneault-Fourrey C."/>
            <person name="LaButti K."/>
            <person name="Lindquist E.A."/>
            <person name="Lipzen A."/>
            <person name="Lundell T."/>
            <person name="Morin E."/>
            <person name="Murat C."/>
            <person name="Riley R."/>
            <person name="Ohm R."/>
            <person name="Sun H."/>
            <person name="Tunlid A."/>
            <person name="Henrissat B."/>
            <person name="Grigoriev I.V."/>
            <person name="Hibbett D.S."/>
            <person name="Martin F."/>
        </authorList>
    </citation>
    <scope>NUCLEOTIDE SEQUENCE [LARGE SCALE GENOMIC DNA]</scope>
    <source>
        <strain evidence="2 3">SS14</strain>
    </source>
</reference>
<feature type="region of interest" description="Disordered" evidence="1">
    <location>
        <begin position="418"/>
        <end position="446"/>
    </location>
</feature>
<proteinExistence type="predicted"/>
<dbReference type="EMBL" id="KN837104">
    <property type="protein sequence ID" value="KIJ47074.1"/>
    <property type="molecule type" value="Genomic_DNA"/>
</dbReference>
<evidence type="ECO:0000313" key="3">
    <source>
        <dbReference type="Proteomes" id="UP000054279"/>
    </source>
</evidence>